<evidence type="ECO:0000256" key="5">
    <source>
        <dbReference type="ARBA" id="ARBA00023163"/>
    </source>
</evidence>
<dbReference type="InterPro" id="IPR014284">
    <property type="entry name" value="RNA_pol_sigma-70_dom"/>
</dbReference>
<dbReference type="GO" id="GO:0016987">
    <property type="term" value="F:sigma factor activity"/>
    <property type="evidence" value="ECO:0007669"/>
    <property type="project" value="UniProtKB-KW"/>
</dbReference>
<dbReference type="PROSITE" id="PS01063">
    <property type="entry name" value="SIGMA70_ECF"/>
    <property type="match status" value="1"/>
</dbReference>
<accession>A0A3B1D5F9</accession>
<evidence type="ECO:0000259" key="6">
    <source>
        <dbReference type="Pfam" id="PF04542"/>
    </source>
</evidence>
<feature type="domain" description="RNA polymerase sigma-70 region 2" evidence="6">
    <location>
        <begin position="23"/>
        <end position="89"/>
    </location>
</feature>
<dbReference type="InterPro" id="IPR013325">
    <property type="entry name" value="RNA_pol_sigma_r2"/>
</dbReference>
<dbReference type="InterPro" id="IPR013324">
    <property type="entry name" value="RNA_pol_sigma_r3/r4-like"/>
</dbReference>
<dbReference type="EMBL" id="UOGL01000165">
    <property type="protein sequence ID" value="VAX38126.1"/>
    <property type="molecule type" value="Genomic_DNA"/>
</dbReference>
<dbReference type="PANTHER" id="PTHR43133">
    <property type="entry name" value="RNA POLYMERASE ECF-TYPE SIGMA FACTO"/>
    <property type="match status" value="1"/>
</dbReference>
<organism evidence="8">
    <name type="scientific">hydrothermal vent metagenome</name>
    <dbReference type="NCBI Taxonomy" id="652676"/>
    <lineage>
        <taxon>unclassified sequences</taxon>
        <taxon>metagenomes</taxon>
        <taxon>ecological metagenomes</taxon>
    </lineage>
</organism>
<dbReference type="Gene3D" id="1.10.1740.10">
    <property type="match status" value="1"/>
</dbReference>
<evidence type="ECO:0000256" key="2">
    <source>
        <dbReference type="ARBA" id="ARBA00023015"/>
    </source>
</evidence>
<dbReference type="InterPro" id="IPR036388">
    <property type="entry name" value="WH-like_DNA-bd_sf"/>
</dbReference>
<dbReference type="InterPro" id="IPR013249">
    <property type="entry name" value="RNA_pol_sigma70_r4_t2"/>
</dbReference>
<evidence type="ECO:0000259" key="7">
    <source>
        <dbReference type="Pfam" id="PF08281"/>
    </source>
</evidence>
<keyword evidence="4" id="KW-0238">DNA-binding</keyword>
<dbReference type="SUPFAM" id="SSF88659">
    <property type="entry name" value="Sigma3 and sigma4 domains of RNA polymerase sigma factors"/>
    <property type="match status" value="1"/>
</dbReference>
<dbReference type="Gene3D" id="1.10.10.10">
    <property type="entry name" value="Winged helix-like DNA-binding domain superfamily/Winged helix DNA-binding domain"/>
    <property type="match status" value="1"/>
</dbReference>
<dbReference type="InterPro" id="IPR039425">
    <property type="entry name" value="RNA_pol_sigma-70-like"/>
</dbReference>
<dbReference type="Pfam" id="PF04542">
    <property type="entry name" value="Sigma70_r2"/>
    <property type="match status" value="1"/>
</dbReference>
<evidence type="ECO:0000313" key="8">
    <source>
        <dbReference type="EMBL" id="VAX38126.1"/>
    </source>
</evidence>
<protein>
    <submittedName>
        <fullName evidence="8">RNA polymerase ECF-type sigma factor</fullName>
    </submittedName>
</protein>
<dbReference type="InterPro" id="IPR000838">
    <property type="entry name" value="RNA_pol_sigma70_ECF_CS"/>
</dbReference>
<dbReference type="GO" id="GO:0006352">
    <property type="term" value="P:DNA-templated transcription initiation"/>
    <property type="evidence" value="ECO:0007669"/>
    <property type="project" value="InterPro"/>
</dbReference>
<feature type="domain" description="RNA polymerase sigma factor 70 region 4 type 2" evidence="7">
    <location>
        <begin position="115"/>
        <end position="167"/>
    </location>
</feature>
<evidence type="ECO:0000256" key="1">
    <source>
        <dbReference type="ARBA" id="ARBA00010641"/>
    </source>
</evidence>
<evidence type="ECO:0000256" key="4">
    <source>
        <dbReference type="ARBA" id="ARBA00023125"/>
    </source>
</evidence>
<dbReference type="NCBIfam" id="TIGR02937">
    <property type="entry name" value="sigma70-ECF"/>
    <property type="match status" value="1"/>
</dbReference>
<keyword evidence="2" id="KW-0805">Transcription regulation</keyword>
<keyword evidence="3" id="KW-0731">Sigma factor</keyword>
<dbReference type="PANTHER" id="PTHR43133:SF51">
    <property type="entry name" value="RNA POLYMERASE SIGMA FACTOR"/>
    <property type="match status" value="1"/>
</dbReference>
<comment type="similarity">
    <text evidence="1">Belongs to the sigma-70 factor family. ECF subfamily.</text>
</comment>
<dbReference type="CDD" id="cd06171">
    <property type="entry name" value="Sigma70_r4"/>
    <property type="match status" value="1"/>
</dbReference>
<sequence>MTSEIILLVQQIQTGSVESARALVERFQGEVFGVCYRMLGQRQDAEDVVQEVFLRVFKHLDKWDAKRPFKPWLFTITVNRCRTYLEKRAKMPLFNEEIIHLATSPCEQLQGELGEELQLALESLREEYRTCFILHHQQDLNCAEIGDVLGRPEGTIKTWLHRARKELAEWLTRRGIETGA</sequence>
<dbReference type="InterPro" id="IPR007627">
    <property type="entry name" value="RNA_pol_sigma70_r2"/>
</dbReference>
<name>A0A3B1D5F9_9ZZZZ</name>
<proteinExistence type="inferred from homology"/>
<dbReference type="AlphaFoldDB" id="A0A3B1D5F9"/>
<dbReference type="Pfam" id="PF08281">
    <property type="entry name" value="Sigma70_r4_2"/>
    <property type="match status" value="1"/>
</dbReference>
<keyword evidence="5" id="KW-0804">Transcription</keyword>
<dbReference type="SUPFAM" id="SSF88946">
    <property type="entry name" value="Sigma2 domain of RNA polymerase sigma factors"/>
    <property type="match status" value="1"/>
</dbReference>
<evidence type="ECO:0000256" key="3">
    <source>
        <dbReference type="ARBA" id="ARBA00023082"/>
    </source>
</evidence>
<dbReference type="GO" id="GO:0003677">
    <property type="term" value="F:DNA binding"/>
    <property type="evidence" value="ECO:0007669"/>
    <property type="project" value="UniProtKB-KW"/>
</dbReference>
<reference evidence="8" key="1">
    <citation type="submission" date="2018-06" db="EMBL/GenBank/DDBJ databases">
        <authorList>
            <person name="Zhirakovskaya E."/>
        </authorList>
    </citation>
    <scope>NUCLEOTIDE SEQUENCE</scope>
</reference>
<gene>
    <name evidence="8" type="ORF">MNBD_PLANCTO02-802</name>
</gene>